<name>A0A8J1J622_XENTR</name>
<dbReference type="FunFam" id="2.30.30.40:FF:000021">
    <property type="entry name" value="Putative sam and sh3 domain-containing protein 1"/>
    <property type="match status" value="1"/>
</dbReference>
<dbReference type="AGR" id="Xenbase:XB-GENE-993010"/>
<dbReference type="Xenbase" id="XB-GENE-993010">
    <property type="gene designation" value="samsn1"/>
</dbReference>
<evidence type="ECO:0000256" key="3">
    <source>
        <dbReference type="PROSITE-ProRule" id="PRU00192"/>
    </source>
</evidence>
<dbReference type="SUPFAM" id="SSF50044">
    <property type="entry name" value="SH3-domain"/>
    <property type="match status" value="1"/>
</dbReference>
<dbReference type="Pfam" id="PF07647">
    <property type="entry name" value="SAM_2"/>
    <property type="match status" value="1"/>
</dbReference>
<organism evidence="7 8">
    <name type="scientific">Xenopus tropicalis</name>
    <name type="common">Western clawed frog</name>
    <name type="synonym">Silurana tropicalis</name>
    <dbReference type="NCBI Taxonomy" id="8364"/>
    <lineage>
        <taxon>Eukaryota</taxon>
        <taxon>Metazoa</taxon>
        <taxon>Chordata</taxon>
        <taxon>Craniata</taxon>
        <taxon>Vertebrata</taxon>
        <taxon>Euteleostomi</taxon>
        <taxon>Amphibia</taxon>
        <taxon>Batrachia</taxon>
        <taxon>Anura</taxon>
        <taxon>Pipoidea</taxon>
        <taxon>Pipidae</taxon>
        <taxon>Xenopodinae</taxon>
        <taxon>Xenopus</taxon>
        <taxon>Silurana</taxon>
    </lineage>
</organism>
<evidence type="ECO:0000256" key="2">
    <source>
        <dbReference type="ARBA" id="ARBA00022553"/>
    </source>
</evidence>
<feature type="compositionally biased region" description="Polar residues" evidence="4">
    <location>
        <begin position="140"/>
        <end position="150"/>
    </location>
</feature>
<feature type="region of interest" description="Disordered" evidence="4">
    <location>
        <begin position="20"/>
        <end position="40"/>
    </location>
</feature>
<gene>
    <name evidence="8 9" type="primary">samsn1</name>
</gene>
<evidence type="ECO:0000313" key="8">
    <source>
        <dbReference type="RefSeq" id="XP_031752470.1"/>
    </source>
</evidence>
<keyword evidence="7" id="KW-1185">Reference proteome</keyword>
<keyword evidence="2" id="KW-0597">Phosphoprotein</keyword>
<evidence type="ECO:0000256" key="1">
    <source>
        <dbReference type="ARBA" id="ARBA00022443"/>
    </source>
</evidence>
<evidence type="ECO:0000313" key="7">
    <source>
        <dbReference type="Proteomes" id="UP000008143"/>
    </source>
</evidence>
<feature type="domain" description="SH3" evidence="5">
    <location>
        <begin position="459"/>
        <end position="520"/>
    </location>
</feature>
<dbReference type="GO" id="GO:0001784">
    <property type="term" value="F:phosphotyrosine residue binding"/>
    <property type="evidence" value="ECO:0000318"/>
    <property type="project" value="GO_Central"/>
</dbReference>
<dbReference type="PROSITE" id="PS50002">
    <property type="entry name" value="SH3"/>
    <property type="match status" value="1"/>
</dbReference>
<dbReference type="InterPro" id="IPR021090">
    <property type="entry name" value="SPIDER"/>
</dbReference>
<sequence length="668" mass="75529">MNLFCFTLEGSMDSLYEPVEQTQDTNENSNSRASSPLNAKNLPYERSLSLEFSDVKNTESEKKSKKSHIQKSVSENEAFGRKSWSIIHSQDTRKAENTSHLRRHCFIEDLSEDDFLMGERTNLLTRQTIKENQTEWISPPIQSTEMPTNETELDDTRSETMGTLKRLQKLVRSKKNSVAEEGKNTFLPLSPTLCADNDDDEEEQTLTTCMKLTKSQDKKTCKDPLRKRPDMEYYATVGSLDRSSNTKWSSPGDSALDSDHSSLSNWKTFTGNNCDPLVFSIKPIQEWEKCACCNHHTQLPPSLTDMDLPYSWRTSSFGAFDRFRKNSVSKPEHLNESSEAESLCEGGATECDKASHNAGSLTKKMKAISLTMRKKMGKKYIQALSEDTQDDTEEYYSHRDSDPEGGIPTEKVSLKASESVESLYSLNSGQSSSSGVTSCSDGTNRDSLRLDEDISYHGPFCGRAKVHTDFTPSPYDMDSLKIKKGDIIEIICKTPMGIWTGMLHNKVGNFKFIYVDVISEEEIPPRRIRARRKSKRPKPKTLQELMERLNLQDYISSLLLNGYEKLEDLKDLKESHLHELNITSSEERARLLAAIENLQDCENDQELENESVPLTLSPGNPANKCELDDCPRDSGCYISLETSENSKDEVEVETLCENVHKITITESA</sequence>
<dbReference type="Gene3D" id="1.10.150.50">
    <property type="entry name" value="Transcription Factor, Ets-1"/>
    <property type="match status" value="1"/>
</dbReference>
<accession>A0A8J1J622</accession>
<dbReference type="InterPro" id="IPR037623">
    <property type="entry name" value="SAMSN1_SAM"/>
</dbReference>
<dbReference type="InterPro" id="IPR051725">
    <property type="entry name" value="SAM-SH3_domain_protein"/>
</dbReference>
<dbReference type="SMART" id="SM00454">
    <property type="entry name" value="SAM"/>
    <property type="match status" value="1"/>
</dbReference>
<proteinExistence type="predicted"/>
<feature type="domain" description="SAM" evidence="6">
    <location>
        <begin position="537"/>
        <end position="601"/>
    </location>
</feature>
<dbReference type="InterPro" id="IPR001660">
    <property type="entry name" value="SAM"/>
</dbReference>
<dbReference type="SMART" id="SM00326">
    <property type="entry name" value="SH3"/>
    <property type="match status" value="1"/>
</dbReference>
<dbReference type="GeneID" id="100497069"/>
<feature type="region of interest" description="Disordered" evidence="4">
    <location>
        <begin position="386"/>
        <end position="409"/>
    </location>
</feature>
<feature type="compositionally biased region" description="Polar residues" evidence="4">
    <location>
        <begin position="20"/>
        <end position="38"/>
    </location>
</feature>
<dbReference type="KEGG" id="xtr:100497069"/>
<dbReference type="InterPro" id="IPR013761">
    <property type="entry name" value="SAM/pointed_sf"/>
</dbReference>
<evidence type="ECO:0000259" key="5">
    <source>
        <dbReference type="PROSITE" id="PS50002"/>
    </source>
</evidence>
<dbReference type="GO" id="GO:0050869">
    <property type="term" value="P:negative regulation of B cell activation"/>
    <property type="evidence" value="ECO:0000318"/>
    <property type="project" value="GO_Central"/>
</dbReference>
<dbReference type="OMA" id="SITRPCH"/>
<dbReference type="GO" id="GO:0005737">
    <property type="term" value="C:cytoplasm"/>
    <property type="evidence" value="ECO:0000318"/>
    <property type="project" value="GO_Central"/>
</dbReference>
<keyword evidence="1 3" id="KW-0728">SH3 domain</keyword>
<dbReference type="AlphaFoldDB" id="A0A8J1J622"/>
<evidence type="ECO:0000313" key="9">
    <source>
        <dbReference type="Xenbase" id="XB-GENE-993010"/>
    </source>
</evidence>
<dbReference type="InterPro" id="IPR001452">
    <property type="entry name" value="SH3_domain"/>
</dbReference>
<dbReference type="CDD" id="cd09561">
    <property type="entry name" value="SAM_SAMSN1"/>
    <property type="match status" value="1"/>
</dbReference>
<evidence type="ECO:0000256" key="4">
    <source>
        <dbReference type="SAM" id="MobiDB-lite"/>
    </source>
</evidence>
<dbReference type="PANTHER" id="PTHR12301">
    <property type="entry name" value="SAM-DOMAIN, SH3 AND NUCLEAR LOCALIZATION SIGNALS PROTEIN RELATED"/>
    <property type="match status" value="1"/>
</dbReference>
<dbReference type="Proteomes" id="UP000008143">
    <property type="component" value="Chromosome 2"/>
</dbReference>
<dbReference type="Pfam" id="PF12485">
    <property type="entry name" value="SPIDER"/>
    <property type="match status" value="1"/>
</dbReference>
<feature type="region of interest" description="Disordered" evidence="4">
    <location>
        <begin position="140"/>
        <end position="159"/>
    </location>
</feature>
<dbReference type="GO" id="GO:0005634">
    <property type="term" value="C:nucleus"/>
    <property type="evidence" value="ECO:0000318"/>
    <property type="project" value="GO_Central"/>
</dbReference>
<dbReference type="CTD" id="64092"/>
<dbReference type="RefSeq" id="XP_031752470.1">
    <property type="nucleotide sequence ID" value="XM_031896610.1"/>
</dbReference>
<dbReference type="InterPro" id="IPR036028">
    <property type="entry name" value="SH3-like_dom_sf"/>
</dbReference>
<dbReference type="GO" id="GO:1902531">
    <property type="term" value="P:regulation of intracellular signal transduction"/>
    <property type="evidence" value="ECO:0000318"/>
    <property type="project" value="GO_Central"/>
</dbReference>
<protein>
    <submittedName>
        <fullName evidence="8">SAM domain-containing protein SAMSN-1 isoform X1</fullName>
    </submittedName>
</protein>
<reference evidence="8" key="1">
    <citation type="submission" date="2025-08" db="UniProtKB">
        <authorList>
            <consortium name="RefSeq"/>
        </authorList>
    </citation>
    <scope>IDENTIFICATION</scope>
    <source>
        <strain evidence="8">Nigerian</strain>
        <tissue evidence="8">Liver and blood</tissue>
    </source>
</reference>
<evidence type="ECO:0000259" key="6">
    <source>
        <dbReference type="PROSITE" id="PS50105"/>
    </source>
</evidence>
<dbReference type="PANTHER" id="PTHR12301:SF4">
    <property type="entry name" value="SAM DOMAIN-CONTAINING PROTEIN SAMSN-1"/>
    <property type="match status" value="1"/>
</dbReference>
<dbReference type="OrthoDB" id="10047268at2759"/>
<dbReference type="PROSITE" id="PS50105">
    <property type="entry name" value="SAM_DOMAIN"/>
    <property type="match status" value="1"/>
</dbReference>
<dbReference type="CDD" id="cd11822">
    <property type="entry name" value="SH3_SASH_like"/>
    <property type="match status" value="1"/>
</dbReference>
<dbReference type="SUPFAM" id="SSF47769">
    <property type="entry name" value="SAM/Pointed domain"/>
    <property type="match status" value="1"/>
</dbReference>
<dbReference type="Gene3D" id="2.30.30.40">
    <property type="entry name" value="SH3 Domains"/>
    <property type="match status" value="1"/>
</dbReference>